<feature type="compositionally biased region" description="Basic residues" evidence="1">
    <location>
        <begin position="226"/>
        <end position="240"/>
    </location>
</feature>
<gene>
    <name evidence="2" type="ORF">Ae201684_002020</name>
</gene>
<feature type="region of interest" description="Disordered" evidence="1">
    <location>
        <begin position="218"/>
        <end position="263"/>
    </location>
</feature>
<dbReference type="AlphaFoldDB" id="A0A6G0XRN6"/>
<organism evidence="2 3">
    <name type="scientific">Aphanomyces euteiches</name>
    <dbReference type="NCBI Taxonomy" id="100861"/>
    <lineage>
        <taxon>Eukaryota</taxon>
        <taxon>Sar</taxon>
        <taxon>Stramenopiles</taxon>
        <taxon>Oomycota</taxon>
        <taxon>Saprolegniomycetes</taxon>
        <taxon>Saprolegniales</taxon>
        <taxon>Verrucalvaceae</taxon>
        <taxon>Aphanomyces</taxon>
    </lineage>
</organism>
<keyword evidence="3" id="KW-1185">Reference proteome</keyword>
<dbReference type="Proteomes" id="UP000481153">
    <property type="component" value="Unassembled WGS sequence"/>
</dbReference>
<dbReference type="EMBL" id="VJMJ01000020">
    <property type="protein sequence ID" value="KAF0743231.1"/>
    <property type="molecule type" value="Genomic_DNA"/>
</dbReference>
<feature type="compositionally biased region" description="Basic residues" evidence="1">
    <location>
        <begin position="1"/>
        <end position="23"/>
    </location>
</feature>
<comment type="caution">
    <text evidence="2">The sequence shown here is derived from an EMBL/GenBank/DDBJ whole genome shotgun (WGS) entry which is preliminary data.</text>
</comment>
<evidence type="ECO:0000256" key="1">
    <source>
        <dbReference type="SAM" id="MobiDB-lite"/>
    </source>
</evidence>
<protein>
    <submittedName>
        <fullName evidence="2">Uncharacterized protein</fullName>
    </submittedName>
</protein>
<reference evidence="2 3" key="1">
    <citation type="submission" date="2019-07" db="EMBL/GenBank/DDBJ databases">
        <title>Genomics analysis of Aphanomyces spp. identifies a new class of oomycete effector associated with host adaptation.</title>
        <authorList>
            <person name="Gaulin E."/>
        </authorList>
    </citation>
    <scope>NUCLEOTIDE SEQUENCE [LARGE SCALE GENOMIC DNA]</scope>
    <source>
        <strain evidence="2 3">ATCC 201684</strain>
    </source>
</reference>
<dbReference type="VEuPathDB" id="FungiDB:AeMF1_005251"/>
<accession>A0A6G0XRN6</accession>
<feature type="compositionally biased region" description="Basic and acidic residues" evidence="1">
    <location>
        <begin position="242"/>
        <end position="263"/>
    </location>
</feature>
<sequence>MRMRIRKPFHILRRKAQANKPVKKYNVLMKKAVPNAAGKRTRSASNEVKERTPSAPAASSAVQQEDSEEKSSDDSDSDDSVEGDEVRVQTQRYDWLTSARVDEESQNQKRSRSQSPGYGIFSNETTDVQRKLFNQLAAAVPQYTKKNIDLTHDEYLKIHNAPLLFEAAQKLYNVTERRQCGVDRQAYYSIEEYLEADNPFDFEDKELRRAKKKVRRMEEKMMGIEKRKKPSKTKRRRMRAKAIADRKRRSAEIKEQRQTEEKF</sequence>
<name>A0A6G0XRN6_9STRA</name>
<evidence type="ECO:0000313" key="3">
    <source>
        <dbReference type="Proteomes" id="UP000481153"/>
    </source>
</evidence>
<proteinExistence type="predicted"/>
<feature type="compositionally biased region" description="Acidic residues" evidence="1">
    <location>
        <begin position="74"/>
        <end position="83"/>
    </location>
</feature>
<feature type="region of interest" description="Disordered" evidence="1">
    <location>
        <begin position="1"/>
        <end position="122"/>
    </location>
</feature>
<evidence type="ECO:0000313" key="2">
    <source>
        <dbReference type="EMBL" id="KAF0743231.1"/>
    </source>
</evidence>